<reference evidence="1 2" key="1">
    <citation type="submission" date="2017-05" db="EMBL/GenBank/DDBJ databases">
        <title>The isolation and characterization of 16 novel Shigella-infecting phages from the environment.</title>
        <authorList>
            <person name="Doore S.M."/>
            <person name="Schrad J.R."/>
            <person name="Dover J.A."/>
            <person name="Parent K.N."/>
        </authorList>
    </citation>
    <scope>NUCLEOTIDE SEQUENCE [LARGE SCALE GENOMIC DNA]</scope>
</reference>
<protein>
    <submittedName>
        <fullName evidence="1">Uncharacterized protein</fullName>
    </submittedName>
</protein>
<proteinExistence type="predicted"/>
<name>A0A291AXI6_9CAUD</name>
<dbReference type="Proteomes" id="UP000223389">
    <property type="component" value="Segment"/>
</dbReference>
<gene>
    <name evidence="1" type="ORF">Sf11_gp61</name>
</gene>
<organism evidence="1 2">
    <name type="scientific">Shigella phage Sf11 SMD-2017</name>
    <dbReference type="NCBI Taxonomy" id="2282196"/>
    <lineage>
        <taxon>Viruses</taxon>
        <taxon>Duplodnaviria</taxon>
        <taxon>Heunggongvirae</taxon>
        <taxon>Uroviricota</taxon>
        <taxon>Caudoviricetes</taxon>
        <taxon>Cedarrivervirus</taxon>
        <taxon>Cedarrivervirus Sf11</taxon>
    </lineage>
</organism>
<evidence type="ECO:0000313" key="2">
    <source>
        <dbReference type="Proteomes" id="UP000223389"/>
    </source>
</evidence>
<evidence type="ECO:0000313" key="1">
    <source>
        <dbReference type="EMBL" id="ATE85708.1"/>
    </source>
</evidence>
<sequence>MKLIDLLVKELPKRGGWPDGAEYARVTGFGGEKILVDFLFPEAYNKLSYSIGIIACHLVDAGADVDYHMIRRDSYESALAASKKPAWNGEGLPPVGCECEVSVDGGRSWCTYRAEKILVDFLFPEAYNKLSYSIGIIACHLVDAGADVDYHMIRRDSYESALAASKKPAWNGEGLPPVGCECEVSVDGGRSWCTYRAINEKNGVRLIEIGNLTEEFQNNNWIFRPLRTEAERKREAAAKEMARHANEDAHRKFNAGLRNCLSIYDAIAAGKIPGVKLED</sequence>
<dbReference type="EMBL" id="MF158038">
    <property type="protein sequence ID" value="ATE85708.1"/>
    <property type="molecule type" value="Genomic_DNA"/>
</dbReference>
<keyword evidence="2" id="KW-1185">Reference proteome</keyword>
<accession>A0A291AXI6</accession>